<dbReference type="GeneID" id="103518177"/>
<proteinExistence type="predicted"/>
<dbReference type="PaxDb" id="121845-A0A1S3DGS2"/>
<name>A0A1S3DGS2_DIACI</name>
<organism evidence="2 3">
    <name type="scientific">Diaphorina citri</name>
    <name type="common">Asian citrus psyllid</name>
    <dbReference type="NCBI Taxonomy" id="121845"/>
    <lineage>
        <taxon>Eukaryota</taxon>
        <taxon>Metazoa</taxon>
        <taxon>Ecdysozoa</taxon>
        <taxon>Arthropoda</taxon>
        <taxon>Hexapoda</taxon>
        <taxon>Insecta</taxon>
        <taxon>Pterygota</taxon>
        <taxon>Neoptera</taxon>
        <taxon>Paraneoptera</taxon>
        <taxon>Hemiptera</taxon>
        <taxon>Sternorrhyncha</taxon>
        <taxon>Psylloidea</taxon>
        <taxon>Psyllidae</taxon>
        <taxon>Diaphorininae</taxon>
        <taxon>Diaphorina</taxon>
    </lineage>
</organism>
<feature type="region of interest" description="Disordered" evidence="1">
    <location>
        <begin position="66"/>
        <end position="99"/>
    </location>
</feature>
<keyword evidence="2" id="KW-1185">Reference proteome</keyword>
<sequence>METNVLRILILIILFFLLTCEYSTFISKLLIDDNETEVITDVNKPNPITRRSKDKSYYNNEISLSDVINGNEGDNEEEEEDDNDENETESNKESMKSKSTFLSIKKKMISTMKNSCLPKLICELNASTNKDALTDGEKSLLKLIRETSISMTAEVTSKYHFAAHMGQLISGIDGNGCHNFYPSCPLPGVQILNMLKKDKVSY</sequence>
<dbReference type="KEGG" id="dci:103518177"/>
<evidence type="ECO:0000313" key="2">
    <source>
        <dbReference type="Proteomes" id="UP000079169"/>
    </source>
</evidence>
<evidence type="ECO:0000313" key="3">
    <source>
        <dbReference type="RefSeq" id="XP_008481456.1"/>
    </source>
</evidence>
<evidence type="ECO:0000256" key="1">
    <source>
        <dbReference type="SAM" id="MobiDB-lite"/>
    </source>
</evidence>
<feature type="compositionally biased region" description="Acidic residues" evidence="1">
    <location>
        <begin position="73"/>
        <end position="88"/>
    </location>
</feature>
<dbReference type="RefSeq" id="XP_008481456.1">
    <property type="nucleotide sequence ID" value="XM_008483234.3"/>
</dbReference>
<protein>
    <submittedName>
        <fullName evidence="3">Uncharacterized protein LOC103518177</fullName>
    </submittedName>
</protein>
<dbReference type="OrthoDB" id="6371365at2759"/>
<gene>
    <name evidence="3" type="primary">LOC103518177</name>
</gene>
<dbReference type="AlphaFoldDB" id="A0A1S3DGS2"/>
<accession>A0A1S3DGS2</accession>
<reference evidence="3" key="1">
    <citation type="submission" date="2025-08" db="UniProtKB">
        <authorList>
            <consortium name="RefSeq"/>
        </authorList>
    </citation>
    <scope>IDENTIFICATION</scope>
</reference>
<dbReference type="Proteomes" id="UP000079169">
    <property type="component" value="Unplaced"/>
</dbReference>